<dbReference type="GO" id="GO:0006826">
    <property type="term" value="P:iron ion transport"/>
    <property type="evidence" value="ECO:0007669"/>
    <property type="project" value="UniProtKB-KW"/>
</dbReference>
<keyword evidence="8 10" id="KW-0472">Membrane</keyword>
<evidence type="ECO:0000256" key="6">
    <source>
        <dbReference type="ARBA" id="ARBA00023004"/>
    </source>
</evidence>
<reference evidence="13 14" key="1">
    <citation type="submission" date="2019-10" db="EMBL/GenBank/DDBJ databases">
        <title>Draft Genome Sequence of Cytophagaceae sp. SJW1-29.</title>
        <authorList>
            <person name="Choi A."/>
        </authorList>
    </citation>
    <scope>NUCLEOTIDE SEQUENCE [LARGE SCALE GENOMIC DNA]</scope>
    <source>
        <strain evidence="13 14">SJW1-29</strain>
    </source>
</reference>
<dbReference type="InterPro" id="IPR023997">
    <property type="entry name" value="TonB-dep_OMP_SusC/RagA_CS"/>
</dbReference>
<dbReference type="Pfam" id="PF07660">
    <property type="entry name" value="STN"/>
    <property type="match status" value="1"/>
</dbReference>
<dbReference type="InterPro" id="IPR037066">
    <property type="entry name" value="Plug_dom_sf"/>
</dbReference>
<dbReference type="InterPro" id="IPR000531">
    <property type="entry name" value="Beta-barrel_TonB"/>
</dbReference>
<dbReference type="InterPro" id="IPR039426">
    <property type="entry name" value="TonB-dep_rcpt-like"/>
</dbReference>
<dbReference type="NCBIfam" id="TIGR04056">
    <property type="entry name" value="OMP_RagA_SusC"/>
    <property type="match status" value="1"/>
</dbReference>
<evidence type="ECO:0000259" key="12">
    <source>
        <dbReference type="SMART" id="SM00965"/>
    </source>
</evidence>
<keyword evidence="5 10" id="KW-0812">Transmembrane</keyword>
<dbReference type="SUPFAM" id="SSF49464">
    <property type="entry name" value="Carboxypeptidase regulatory domain-like"/>
    <property type="match status" value="1"/>
</dbReference>
<comment type="subcellular location">
    <subcellularLocation>
        <location evidence="1 10">Cell outer membrane</location>
        <topology evidence="1 10">Multi-pass membrane protein</topology>
    </subcellularLocation>
</comment>
<keyword evidence="6" id="KW-0408">Iron</keyword>
<evidence type="ECO:0000313" key="13">
    <source>
        <dbReference type="EMBL" id="MPR33223.1"/>
    </source>
</evidence>
<keyword evidence="14" id="KW-1185">Reference proteome</keyword>
<keyword evidence="9 10" id="KW-0998">Cell outer membrane</keyword>
<dbReference type="Pfam" id="PF13715">
    <property type="entry name" value="CarbopepD_reg_2"/>
    <property type="match status" value="1"/>
</dbReference>
<dbReference type="InterPro" id="IPR036942">
    <property type="entry name" value="Beta-barrel_TonB_sf"/>
</dbReference>
<evidence type="ECO:0000256" key="9">
    <source>
        <dbReference type="ARBA" id="ARBA00023237"/>
    </source>
</evidence>
<evidence type="ECO:0000256" key="3">
    <source>
        <dbReference type="ARBA" id="ARBA00022452"/>
    </source>
</evidence>
<dbReference type="Gene3D" id="2.170.130.10">
    <property type="entry name" value="TonB-dependent receptor, plug domain"/>
    <property type="match status" value="1"/>
</dbReference>
<dbReference type="Proteomes" id="UP000479293">
    <property type="component" value="Unassembled WGS sequence"/>
</dbReference>
<dbReference type="InterPro" id="IPR023996">
    <property type="entry name" value="TonB-dep_OMP_SusC/RagA"/>
</dbReference>
<comment type="similarity">
    <text evidence="10 11">Belongs to the TonB-dependent receptor family.</text>
</comment>
<dbReference type="Gene3D" id="2.60.40.1120">
    <property type="entry name" value="Carboxypeptidase-like, regulatory domain"/>
    <property type="match status" value="1"/>
</dbReference>
<dbReference type="SUPFAM" id="SSF56935">
    <property type="entry name" value="Porins"/>
    <property type="match status" value="1"/>
</dbReference>
<evidence type="ECO:0000256" key="10">
    <source>
        <dbReference type="PROSITE-ProRule" id="PRU01360"/>
    </source>
</evidence>
<dbReference type="EMBL" id="WHLY01000002">
    <property type="protein sequence ID" value="MPR33223.1"/>
    <property type="molecule type" value="Genomic_DNA"/>
</dbReference>
<dbReference type="Pfam" id="PF07715">
    <property type="entry name" value="Plug"/>
    <property type="match status" value="1"/>
</dbReference>
<dbReference type="InterPro" id="IPR008969">
    <property type="entry name" value="CarboxyPept-like_regulatory"/>
</dbReference>
<evidence type="ECO:0000256" key="8">
    <source>
        <dbReference type="ARBA" id="ARBA00023136"/>
    </source>
</evidence>
<evidence type="ECO:0000256" key="5">
    <source>
        <dbReference type="ARBA" id="ARBA00022692"/>
    </source>
</evidence>
<dbReference type="NCBIfam" id="TIGR04057">
    <property type="entry name" value="SusC_RagA_signa"/>
    <property type="match status" value="1"/>
</dbReference>
<dbReference type="InterPro" id="IPR011662">
    <property type="entry name" value="Secretin/TonB_short_N"/>
</dbReference>
<dbReference type="SMART" id="SM00965">
    <property type="entry name" value="STN"/>
    <property type="match status" value="1"/>
</dbReference>
<evidence type="ECO:0000256" key="4">
    <source>
        <dbReference type="ARBA" id="ARBA00022496"/>
    </source>
</evidence>
<dbReference type="AlphaFoldDB" id="A0A7C9BFL6"/>
<keyword evidence="4" id="KW-0406">Ion transport</keyword>
<protein>
    <submittedName>
        <fullName evidence="13">SusC/RagA family TonB-linked outer membrane protein</fullName>
    </submittedName>
</protein>
<comment type="caution">
    <text evidence="13">The sequence shown here is derived from an EMBL/GenBank/DDBJ whole genome shotgun (WGS) entry which is preliminary data.</text>
</comment>
<dbReference type="GO" id="GO:0009279">
    <property type="term" value="C:cell outer membrane"/>
    <property type="evidence" value="ECO:0007669"/>
    <property type="project" value="UniProtKB-SubCell"/>
</dbReference>
<evidence type="ECO:0000256" key="2">
    <source>
        <dbReference type="ARBA" id="ARBA00022448"/>
    </source>
</evidence>
<dbReference type="InterPro" id="IPR012910">
    <property type="entry name" value="Plug_dom"/>
</dbReference>
<dbReference type="PROSITE" id="PS52016">
    <property type="entry name" value="TONB_DEPENDENT_REC_3"/>
    <property type="match status" value="1"/>
</dbReference>
<keyword evidence="3 10" id="KW-1134">Transmembrane beta strand</keyword>
<dbReference type="Pfam" id="PF00593">
    <property type="entry name" value="TonB_dep_Rec_b-barrel"/>
    <property type="match status" value="1"/>
</dbReference>
<name>A0A7C9BFL6_9BACT</name>
<keyword evidence="2 10" id="KW-0813">Transport</keyword>
<evidence type="ECO:0000256" key="11">
    <source>
        <dbReference type="RuleBase" id="RU003357"/>
    </source>
</evidence>
<feature type="domain" description="Secretin/TonB short N-terminal" evidence="12">
    <location>
        <begin position="68"/>
        <end position="119"/>
    </location>
</feature>
<keyword evidence="4" id="KW-0410">Iron transport</keyword>
<dbReference type="RefSeq" id="WP_152758307.1">
    <property type="nucleotide sequence ID" value="NZ_WHLY01000002.1"/>
</dbReference>
<evidence type="ECO:0000256" key="1">
    <source>
        <dbReference type="ARBA" id="ARBA00004571"/>
    </source>
</evidence>
<dbReference type="Gene3D" id="2.40.170.20">
    <property type="entry name" value="TonB-dependent receptor, beta-barrel domain"/>
    <property type="match status" value="1"/>
</dbReference>
<evidence type="ECO:0000313" key="14">
    <source>
        <dbReference type="Proteomes" id="UP000479293"/>
    </source>
</evidence>
<evidence type="ECO:0000256" key="7">
    <source>
        <dbReference type="ARBA" id="ARBA00023077"/>
    </source>
</evidence>
<sequence length="1159" mass="125731">MKKHRHVHVLLTMIKFTCVPLFLAFLTFGISVAREGVAQELLARPISLELTNQDIRIALSQIEKSAEVKFSYEPTLLKSRKRVTLEARNEPLASVLTRLLRPLDMTYEVSGKYIILTRQREISLAADQKTVEARNAPVDITVSGKVTDESGAELPGVNVLVKGTQRGTTTDAEGEYSLSVPDQNAVLVFSFVGYESTEMTVGNSTRLDVSLKVNIRALGEVVVVGYGTQSKKDVTGSIASLNTQAIKDMPVTNIGEGMAGRMPGVLVQQASGAPGSGPSIKIRGLGSISAGNGPLIVVDGQPLNSGDLVNGSGLNLINPNDIETVDVLKDASATAIFGSRGANGVVMITTKRGKAGKSTINLDYYTGIQEVSKTMDMLNAQQFAEFSKSAHNNAYLERVPGASITDPNSARPAAQRYRYPRGEFPGLDFDNPAGIQSYDYQSLIFRTAPISNYQLSASGGSDKVQYMVSGNYLKQDGIIKQSGIDRYTFRSNVDAQVSPRIKVGMSISPSFTKERRINSDGHWASNGVINAALSQVPIVPIYQADGVTYNSQASIAAPYDWAGVTNPVANITEADNNVNTLRLLGNTYLEVGIWKSLKYRGSVGGDITYLRQNLYRASTMPLNQLLPPNISTGSSITSQNINWVTNHTLDYSFELGTAHRFTALIGVEAQQNTFENNRVDATNFPNDIVRTVNAGVISGGSSFKEQYSLASYFGRIGYVFNDKYLFNASIRRDGSSRFGANQRYGTFPSASVGWRVSEEPFLKNVAAISELKLKASFGLSGNNAFANYGSIGTLGIDNYVIGNGLANGLATNVIGNPNLTWEKSRQTDIGAELGLFKNRVFLLADYYSRITSDLLLSVQVPSLTGFTSANQNIGKVENKGMEFGLTTRNTVGTFAWTTDLNLSFNRNKVLALGPTGDAIRSGSGVGETNITVLGEPLGNFYGYQQIGVFRDQAELDAFPHFADSRPGDVKFADVNNDGVINANDRTLIGNNQPDFIYGINNTLTYGGFDLSISAQGVQGGQILNLSRRFIENLEGNQNQLTTVLDRWQSPEQPGNGIVPRANTRSTGNNNAISSRWIESASYFRIRNITLGYRLPSSLSDRIKIQNARVYAGVQNAFTFTKYLGYNPEVSGYENALTGGVDYGSYPLARTYTIGLNLSF</sequence>
<proteinExistence type="inferred from homology"/>
<keyword evidence="7 11" id="KW-0798">TonB box</keyword>
<organism evidence="13 14">
    <name type="scientific">Salmonirosea aquatica</name>
    <dbReference type="NCBI Taxonomy" id="2654236"/>
    <lineage>
        <taxon>Bacteria</taxon>
        <taxon>Pseudomonadati</taxon>
        <taxon>Bacteroidota</taxon>
        <taxon>Cytophagia</taxon>
        <taxon>Cytophagales</taxon>
        <taxon>Spirosomataceae</taxon>
        <taxon>Salmonirosea</taxon>
    </lineage>
</organism>
<accession>A0A7C9BFL6</accession>
<gene>
    <name evidence="13" type="ORF">GBK04_07590</name>
</gene>